<evidence type="ECO:0000256" key="2">
    <source>
        <dbReference type="SAM" id="MobiDB-lite"/>
    </source>
</evidence>
<feature type="coiled-coil region" evidence="1">
    <location>
        <begin position="315"/>
        <end position="344"/>
    </location>
</feature>
<feature type="region of interest" description="Disordered" evidence="2">
    <location>
        <begin position="1164"/>
        <end position="1214"/>
    </location>
</feature>
<feature type="compositionally biased region" description="Basic and acidic residues" evidence="2">
    <location>
        <begin position="287"/>
        <end position="302"/>
    </location>
</feature>
<feature type="compositionally biased region" description="Basic and acidic residues" evidence="2">
    <location>
        <begin position="1203"/>
        <end position="1214"/>
    </location>
</feature>
<accession>A0A1S2G0G7</accession>
<keyword evidence="3" id="KW-0812">Transmembrane</keyword>
<dbReference type="EMBL" id="LYKI01000009">
    <property type="protein sequence ID" value="OIG74032.1"/>
    <property type="molecule type" value="Genomic_DNA"/>
</dbReference>
<feature type="coiled-coil region" evidence="1">
    <location>
        <begin position="158"/>
        <end position="185"/>
    </location>
</feature>
<comment type="caution">
    <text evidence="4">The sequence shown here is derived from an EMBL/GenBank/DDBJ whole genome shotgun (WGS) entry which is preliminary data.</text>
</comment>
<feature type="compositionally biased region" description="Polar residues" evidence="2">
    <location>
        <begin position="1172"/>
        <end position="1186"/>
    </location>
</feature>
<name>A0A1S2G0G7_ACIBA</name>
<feature type="region of interest" description="Disordered" evidence="2">
    <location>
        <begin position="278"/>
        <end position="302"/>
    </location>
</feature>
<dbReference type="PANTHER" id="PTHR23159">
    <property type="entry name" value="CENTROSOMAL PROTEIN 2"/>
    <property type="match status" value="1"/>
</dbReference>
<organism evidence="4">
    <name type="scientific">Acinetobacter baumannii</name>
    <dbReference type="NCBI Taxonomy" id="470"/>
    <lineage>
        <taxon>Bacteria</taxon>
        <taxon>Pseudomonadati</taxon>
        <taxon>Pseudomonadota</taxon>
        <taxon>Gammaproteobacteria</taxon>
        <taxon>Moraxellales</taxon>
        <taxon>Moraxellaceae</taxon>
        <taxon>Acinetobacter</taxon>
        <taxon>Acinetobacter calcoaceticus/baumannii complex</taxon>
    </lineage>
</organism>
<protein>
    <submittedName>
        <fullName evidence="4">Tail length tape measure protein</fullName>
    </submittedName>
</protein>
<feature type="coiled-coil region" evidence="1">
    <location>
        <begin position="397"/>
        <end position="436"/>
    </location>
</feature>
<sequence>MAGEINNTLKLDVNQFDQAIQKASDRLDKLDSNLGKTNASVESLEKILSGLGGDIRQLSSSFKTLDDNLAASLKMLSGVQKNTDSLSRSLDSVDKSASKTAKTAAKSAKSIETLAEFTQAYEKKLKNLNPLLDKVSKGQQILEAHAKATGDELEKQSKRTLANNARALQAEIKNNEKLLAERREMAYKAAQIQKRAEVNLAVQQKLYNGTFFGKNKNSTSEKAVEMRANIELWRKEADAAKLVKEQIKSVIRDIEYQNGELQKGVNLLNQQIERTRALKNQQSVEQAKSRQEQKSLDTARKRQELEKRTEAWWKEALFNRERREEEAERRRIEKRRQLEQEYSNWFNRELDKRERREADARLKQRPLIRNIDEERQAQTRTADARRKLELDYTGWWTRTLNNRDQAAQRAAEQAERDAHRVRMQQLNEERKAQELLHREQMSVAKDLAAMYASIKINQGLGGAVHKNMELEQSKFRLSLWNLPKEEQERFLQKSRDLTKTEKYLTNTEAIDARLDAMAAMGGNHEKTIDATLATATRVAHILRATGNETGSNSDLVKNLYGFAESRQVMNNVDEINKSFETLLKISNISNGKIKIADVETIARNMGGMRADVSADGWLKIAALGEQFKTAGGGNGGGGGIATVGTMLKMMGLYGSGKTITNRAVTDLMGADILNEFKDGDAEKAFRENAKNIKEFTKMMKNAGFKDLKSMGEDPVKFFSSLRGQILDYMMREDNFARFFGEGTKRWTYNQKGQMINSEGKVVDPNEQNKIERTGFTRWASGMGWSNKTVDGLTTMLDKRFIDRANEVAESAKRSAESQQALKAAQDTLKGSTDNLMASLGRLAESFAPLLPVLTGFVNGLTKAVDGVANLMNLHPAIAIVTGLGVGFGALTLATSLFFGKLNLLSRLVSTFLPALGGLGKIAQTSSGQLATATSTANNLGQAVSKMGDGTKNVVPKVANMSTRVLGILGGMLRWAGWVGLGLLVGQMFISWLDSVNKNETPLRSSFQRLVQGLRDDLIAGLKGLHTIWNNALIQLGIDTENARRNLRDLANYKGEVLKIPVKGVTAEEGGGFTSTPATRELGKKITKLLEKRELVQKGKGFLTNALDGGKQQLKDIDATLAEYRRGMKLGGLVYIEKGPYAGQVVLKKEIEKNAKLLKNKQKQEAAAKSASTSSTGSVLPTPSNLADYSAPAIGSGKGGSSAPKERTGRGAHDREWNNLYRADVEKALLGAQDREIDISEILGQPVDYLKRAKNDFIERWMSGKWDDNNDPRSRPFTKGPYNPETGWTKEQIDWNGMYKGQHVNEFLNAQMKKLMADDYKASIQFAAERSASTDEDFKNVLDQFVENDTKKSDALMALERQFARYEVRNPMALQAGGYNDFKDFALNHQVAKDTLSKAYESKNINKQLSIDLMDSEVDRRQASADYAYDEVAKEINEQRKALEKRIQITKTMMENDETAKKEYAELIKAKELAEEEFTKRLMLENEKRVRASESATQQMLRQYRDLKVGIESINQKWTESAIDSVADLITGRMSFKDFDWRQIGSDIFADYAKVFVKDSASKLITNVMGNQSIFDLGKSLLSGKAAGGMGWASDLLNRWRGLGPYAPAVDPNTGESTSAAVNTEITDTIPLFDKLRATLNPLTQGLSSLWENVSSASQGLWTFASDAISKAINALFQWATSLLASSTASSGSSGGNWLGTLFQVGMAAYGAYSGAGAGIGDISSGASYQVGGGFNSAVGWSGTSQFAKGGIFTNSIVNEPTPFMFAKGGSFANGLMGEAGPEAIMPLTRDSSGRLGVSMLGAGDASNVMQNHVQIQITVNNDGSSSTSASGGDAQEYKQMAKQVEAIVMSTLDKQSRPGGRLYKK</sequence>
<evidence type="ECO:0000313" key="4">
    <source>
        <dbReference type="EMBL" id="OIG74032.1"/>
    </source>
</evidence>
<keyword evidence="3" id="KW-1133">Transmembrane helix</keyword>
<proteinExistence type="predicted"/>
<evidence type="ECO:0000256" key="3">
    <source>
        <dbReference type="SAM" id="Phobius"/>
    </source>
</evidence>
<dbReference type="Proteomes" id="UP000179937">
    <property type="component" value="Unassembled WGS sequence"/>
</dbReference>
<feature type="transmembrane region" description="Helical" evidence="3">
    <location>
        <begin position="876"/>
        <end position="898"/>
    </location>
</feature>
<feature type="coiled-coil region" evidence="1">
    <location>
        <begin position="1432"/>
        <end position="1476"/>
    </location>
</feature>
<reference evidence="4" key="1">
    <citation type="submission" date="2016-05" db="EMBL/GenBank/DDBJ databases">
        <title>The evolution of Acinetobacter baumannii in vivo.</title>
        <authorList>
            <person name="Hua X."/>
            <person name="Yu Y."/>
        </authorList>
    </citation>
    <scope>NUCLEOTIDE SEQUENCE [LARGE SCALE GENOMIC DNA]</scope>
    <source>
        <strain evidence="4">XH647</strain>
    </source>
</reference>
<evidence type="ECO:0000256" key="1">
    <source>
        <dbReference type="SAM" id="Coils"/>
    </source>
</evidence>
<keyword evidence="1" id="KW-0175">Coiled coil</keyword>
<feature type="transmembrane region" description="Helical" evidence="3">
    <location>
        <begin position="971"/>
        <end position="992"/>
    </location>
</feature>
<keyword evidence="3" id="KW-0472">Membrane</keyword>
<gene>
    <name evidence="4" type="ORF">A7M90_15915</name>
</gene>
<dbReference type="RefSeq" id="WP_032015437.1">
    <property type="nucleotide sequence ID" value="NZ_CP104298.1"/>
</dbReference>
<dbReference type="PANTHER" id="PTHR23159:SF31">
    <property type="entry name" value="CENTROSOME-ASSOCIATED PROTEIN CEP250 ISOFORM X1"/>
    <property type="match status" value="1"/>
</dbReference>
<dbReference type="Gene3D" id="1.10.287.950">
    <property type="entry name" value="Methyl-accepting chemotaxis protein"/>
    <property type="match status" value="1"/>
</dbReference>